<reference evidence="7 8" key="1">
    <citation type="journal article" date="2018" name="ISME J.">
        <title>Endosymbiont genomes yield clues of tubeworm success.</title>
        <authorList>
            <person name="Li Y."/>
            <person name="Liles M.R."/>
            <person name="Halanych K.M."/>
        </authorList>
    </citation>
    <scope>NUCLEOTIDE SEQUENCE [LARGE SCALE GENOMIC DNA]</scope>
    <source>
        <strain evidence="7">A1462</strain>
    </source>
</reference>
<feature type="chain" id="PRO_5017042045" evidence="5">
    <location>
        <begin position="30"/>
        <end position="122"/>
    </location>
</feature>
<dbReference type="InterPro" id="IPR030999">
    <property type="entry name" value="Thiosulf_SoxX"/>
</dbReference>
<proteinExistence type="predicted"/>
<comment type="caution">
    <text evidence="7">The sequence shown here is derived from an EMBL/GenBank/DDBJ whole genome shotgun (WGS) entry which is preliminary data.</text>
</comment>
<dbReference type="Proteomes" id="UP000254771">
    <property type="component" value="Unassembled WGS sequence"/>
</dbReference>
<protein>
    <submittedName>
        <fullName evidence="7">Sulfur oxidation c-type cytochrome SoxX</fullName>
    </submittedName>
</protein>
<evidence type="ECO:0000259" key="6">
    <source>
        <dbReference type="PROSITE" id="PS51007"/>
    </source>
</evidence>
<keyword evidence="1 4" id="KW-0349">Heme</keyword>
<dbReference type="GO" id="GO:0020037">
    <property type="term" value="F:heme binding"/>
    <property type="evidence" value="ECO:0007669"/>
    <property type="project" value="InterPro"/>
</dbReference>
<keyword evidence="3 4" id="KW-0408">Iron</keyword>
<dbReference type="GO" id="GO:0009055">
    <property type="term" value="F:electron transfer activity"/>
    <property type="evidence" value="ECO:0007669"/>
    <property type="project" value="InterPro"/>
</dbReference>
<dbReference type="NCBIfam" id="TIGR04485">
    <property type="entry name" value="thiosulf_SoxX"/>
    <property type="match status" value="1"/>
</dbReference>
<evidence type="ECO:0000256" key="5">
    <source>
        <dbReference type="SAM" id="SignalP"/>
    </source>
</evidence>
<accession>A0A370DB94</accession>
<dbReference type="AlphaFoldDB" id="A0A370DB94"/>
<dbReference type="Gene3D" id="1.10.760.10">
    <property type="entry name" value="Cytochrome c-like domain"/>
    <property type="match status" value="1"/>
</dbReference>
<dbReference type="GO" id="GO:0046872">
    <property type="term" value="F:metal ion binding"/>
    <property type="evidence" value="ECO:0007669"/>
    <property type="project" value="UniProtKB-KW"/>
</dbReference>
<dbReference type="SUPFAM" id="SSF46626">
    <property type="entry name" value="Cytochrome c"/>
    <property type="match status" value="1"/>
</dbReference>
<feature type="signal peptide" evidence="5">
    <location>
        <begin position="1"/>
        <end position="29"/>
    </location>
</feature>
<evidence type="ECO:0000256" key="2">
    <source>
        <dbReference type="ARBA" id="ARBA00022723"/>
    </source>
</evidence>
<evidence type="ECO:0000313" key="8">
    <source>
        <dbReference type="Proteomes" id="UP000254771"/>
    </source>
</evidence>
<keyword evidence="8" id="KW-1185">Reference proteome</keyword>
<dbReference type="InterPro" id="IPR009056">
    <property type="entry name" value="Cyt_c-like_dom"/>
</dbReference>
<evidence type="ECO:0000256" key="4">
    <source>
        <dbReference type="PROSITE-ProRule" id="PRU00433"/>
    </source>
</evidence>
<keyword evidence="5" id="KW-0732">Signal</keyword>
<organism evidence="7 8">
    <name type="scientific">endosymbiont of Escarpia spicata</name>
    <dbReference type="NCBI Taxonomy" id="2200908"/>
    <lineage>
        <taxon>Bacteria</taxon>
        <taxon>Pseudomonadati</taxon>
        <taxon>Pseudomonadota</taxon>
        <taxon>Gammaproteobacteria</taxon>
        <taxon>sulfur-oxidizing symbionts</taxon>
    </lineage>
</organism>
<evidence type="ECO:0000313" key="7">
    <source>
        <dbReference type="EMBL" id="RDH82165.1"/>
    </source>
</evidence>
<dbReference type="EMBL" id="QFXE01000021">
    <property type="protein sequence ID" value="RDH82165.1"/>
    <property type="molecule type" value="Genomic_DNA"/>
</dbReference>
<gene>
    <name evidence="7" type="primary">soxX</name>
    <name evidence="7" type="ORF">DIZ78_17270</name>
</gene>
<dbReference type="InterPro" id="IPR036909">
    <property type="entry name" value="Cyt_c-like_dom_sf"/>
</dbReference>
<evidence type="ECO:0000256" key="1">
    <source>
        <dbReference type="ARBA" id="ARBA00022617"/>
    </source>
</evidence>
<evidence type="ECO:0000256" key="3">
    <source>
        <dbReference type="ARBA" id="ARBA00023004"/>
    </source>
</evidence>
<name>A0A370DB94_9GAMM</name>
<keyword evidence="2 4" id="KW-0479">Metal-binding</keyword>
<dbReference type="Pfam" id="PF00034">
    <property type="entry name" value="Cytochrom_C"/>
    <property type="match status" value="1"/>
</dbReference>
<dbReference type="PROSITE" id="PS51007">
    <property type="entry name" value="CYTC"/>
    <property type="match status" value="1"/>
</dbReference>
<sequence length="122" mass="12724">MTISTKLLGMASAGVLLAGQLALVPVASASDPSMVEEGKALAFTRKKGNCLACHIMAGGKAAGNIAPPLGAMQSRYKSKAELKAQIADATVKNPETSMPPFGRHKILSDAEIDKVVEFVWSL</sequence>
<feature type="domain" description="Cytochrome c" evidence="6">
    <location>
        <begin position="33"/>
        <end position="122"/>
    </location>
</feature>